<evidence type="ECO:0008006" key="9">
    <source>
        <dbReference type="Google" id="ProtNLM"/>
    </source>
</evidence>
<feature type="transmembrane region" description="Helical" evidence="6">
    <location>
        <begin position="227"/>
        <end position="248"/>
    </location>
</feature>
<sequence length="315" mass="36945">MFVVGIIGFFVYNYFSTYIYYYFILAILISILESLDNTFQYSLIPDLVEKNYLYKANSLSAMFSNINGIVSPLLSFVVYNILNLKYMILAYGLINLFASLNLKRVKYVHKKPELKKEKIIKEWYNTFKYIYKEKEIFMCIFIGVIINLIFAPIPSTVLLKIGELNSNEVFGQSLFRTILSFGSFVGIFLVYKLDVKKYYKKYISFSFYVLLIINIFLVLYQNYYYTILLIFSNSIFVMFIMNSTGTYLQSSAKKEELSSIYAVRSTIYVIVVPTSQIISGIILEKFSLNFYFIYTTVLIFLVIILNVTLFHYKKM</sequence>
<dbReference type="GO" id="GO:0005886">
    <property type="term" value="C:plasma membrane"/>
    <property type="evidence" value="ECO:0007669"/>
    <property type="project" value="UniProtKB-SubCell"/>
</dbReference>
<feature type="transmembrane region" description="Helical" evidence="6">
    <location>
        <begin position="18"/>
        <end position="35"/>
    </location>
</feature>
<dbReference type="Gene3D" id="1.20.1250.20">
    <property type="entry name" value="MFS general substrate transporter like domains"/>
    <property type="match status" value="1"/>
</dbReference>
<dbReference type="AlphaFoldDB" id="A0A7G1G741"/>
<dbReference type="InterPro" id="IPR011701">
    <property type="entry name" value="MFS"/>
</dbReference>
<keyword evidence="2" id="KW-1003">Cell membrane</keyword>
<dbReference type="InParanoid" id="A0A7G1G741"/>
<name>A0A7G1G741_9BACT</name>
<protein>
    <recommendedName>
        <fullName evidence="9">MFS transporter</fullName>
    </recommendedName>
</protein>
<keyword evidence="3 6" id="KW-0812">Transmembrane</keyword>
<dbReference type="PANTHER" id="PTHR23513">
    <property type="entry name" value="INTEGRAL MEMBRANE EFFLUX PROTEIN-RELATED"/>
    <property type="match status" value="1"/>
</dbReference>
<dbReference type="KEGG" id="ocy:OSSY52_12970"/>
<dbReference type="Proteomes" id="UP000516361">
    <property type="component" value="Chromosome"/>
</dbReference>
<evidence type="ECO:0000256" key="5">
    <source>
        <dbReference type="ARBA" id="ARBA00023136"/>
    </source>
</evidence>
<gene>
    <name evidence="7" type="ORF">OSSY52_12970</name>
</gene>
<feature type="transmembrane region" description="Helical" evidence="6">
    <location>
        <begin position="203"/>
        <end position="221"/>
    </location>
</feature>
<feature type="transmembrane region" description="Helical" evidence="6">
    <location>
        <begin position="289"/>
        <end position="312"/>
    </location>
</feature>
<feature type="transmembrane region" description="Helical" evidence="6">
    <location>
        <begin position="260"/>
        <end position="283"/>
    </location>
</feature>
<dbReference type="GO" id="GO:0022857">
    <property type="term" value="F:transmembrane transporter activity"/>
    <property type="evidence" value="ECO:0007669"/>
    <property type="project" value="InterPro"/>
</dbReference>
<dbReference type="SUPFAM" id="SSF103473">
    <property type="entry name" value="MFS general substrate transporter"/>
    <property type="match status" value="1"/>
</dbReference>
<evidence type="ECO:0000256" key="2">
    <source>
        <dbReference type="ARBA" id="ARBA00022475"/>
    </source>
</evidence>
<comment type="subcellular location">
    <subcellularLocation>
        <location evidence="1">Cell membrane</location>
        <topology evidence="1">Multi-pass membrane protein</topology>
    </subcellularLocation>
</comment>
<reference evidence="7 8" key="1">
    <citation type="submission" date="2018-06" db="EMBL/GenBank/DDBJ databases">
        <title>Genome sequencing of Oceanotoga sp. sy52.</title>
        <authorList>
            <person name="Mori K."/>
        </authorList>
    </citation>
    <scope>NUCLEOTIDE SEQUENCE [LARGE SCALE GENOMIC DNA]</scope>
    <source>
        <strain evidence="8">sy52</strain>
    </source>
</reference>
<organism evidence="7 8">
    <name type="scientific">Tepiditoga spiralis</name>
    <dbReference type="NCBI Taxonomy" id="2108365"/>
    <lineage>
        <taxon>Bacteria</taxon>
        <taxon>Thermotogati</taxon>
        <taxon>Thermotogota</taxon>
        <taxon>Thermotogae</taxon>
        <taxon>Petrotogales</taxon>
        <taxon>Petrotogaceae</taxon>
        <taxon>Tepiditoga</taxon>
    </lineage>
</organism>
<evidence type="ECO:0000256" key="4">
    <source>
        <dbReference type="ARBA" id="ARBA00022989"/>
    </source>
</evidence>
<feature type="transmembrane region" description="Helical" evidence="6">
    <location>
        <begin position="173"/>
        <end position="191"/>
    </location>
</feature>
<evidence type="ECO:0000313" key="7">
    <source>
        <dbReference type="EMBL" id="BBE31156.1"/>
    </source>
</evidence>
<keyword evidence="4 6" id="KW-1133">Transmembrane helix</keyword>
<dbReference type="Pfam" id="PF07690">
    <property type="entry name" value="MFS_1"/>
    <property type="match status" value="1"/>
</dbReference>
<proteinExistence type="predicted"/>
<evidence type="ECO:0000256" key="3">
    <source>
        <dbReference type="ARBA" id="ARBA00022692"/>
    </source>
</evidence>
<feature type="transmembrane region" description="Helical" evidence="6">
    <location>
        <begin position="84"/>
        <end position="102"/>
    </location>
</feature>
<dbReference type="EMBL" id="AP018712">
    <property type="protein sequence ID" value="BBE31156.1"/>
    <property type="molecule type" value="Genomic_DNA"/>
</dbReference>
<evidence type="ECO:0000313" key="8">
    <source>
        <dbReference type="Proteomes" id="UP000516361"/>
    </source>
</evidence>
<dbReference type="PANTHER" id="PTHR23513:SF6">
    <property type="entry name" value="MAJOR FACILITATOR SUPERFAMILY ASSOCIATED DOMAIN-CONTAINING PROTEIN"/>
    <property type="match status" value="1"/>
</dbReference>
<evidence type="ECO:0000256" key="1">
    <source>
        <dbReference type="ARBA" id="ARBA00004651"/>
    </source>
</evidence>
<keyword evidence="5 6" id="KW-0472">Membrane</keyword>
<feature type="transmembrane region" description="Helical" evidence="6">
    <location>
        <begin position="136"/>
        <end position="153"/>
    </location>
</feature>
<accession>A0A7G1G741</accession>
<dbReference type="InterPro" id="IPR036259">
    <property type="entry name" value="MFS_trans_sf"/>
</dbReference>
<keyword evidence="8" id="KW-1185">Reference proteome</keyword>
<evidence type="ECO:0000256" key="6">
    <source>
        <dbReference type="SAM" id="Phobius"/>
    </source>
</evidence>